<dbReference type="PANTHER" id="PTHR47356:SF2">
    <property type="entry name" value="FAD-BINDING DOMAIN-CONTAINING PROTEIN-RELATED"/>
    <property type="match status" value="1"/>
</dbReference>
<dbReference type="GO" id="GO:0071949">
    <property type="term" value="F:FAD binding"/>
    <property type="evidence" value="ECO:0007669"/>
    <property type="project" value="InterPro"/>
</dbReference>
<dbReference type="PANTHER" id="PTHR47356">
    <property type="entry name" value="FAD-DEPENDENT MONOOXYGENASE ASQG-RELATED"/>
    <property type="match status" value="1"/>
</dbReference>
<comment type="similarity">
    <text evidence="1">Belongs to the paxM FAD-dependent monooxygenase family.</text>
</comment>
<protein>
    <recommendedName>
        <fullName evidence="5">FAD-binding domain-containing protein</fullName>
    </recommendedName>
</protein>
<feature type="domain" description="FAD-binding" evidence="5">
    <location>
        <begin position="9"/>
        <end position="350"/>
    </location>
</feature>
<keyword evidence="7" id="KW-1185">Reference proteome</keyword>
<dbReference type="PRINTS" id="PR00420">
    <property type="entry name" value="RNGMNOXGNASE"/>
</dbReference>
<evidence type="ECO:0000313" key="6">
    <source>
        <dbReference type="EMBL" id="KEF51022.1"/>
    </source>
</evidence>
<dbReference type="Proteomes" id="UP000027920">
    <property type="component" value="Unassembled WGS sequence"/>
</dbReference>
<evidence type="ECO:0000256" key="1">
    <source>
        <dbReference type="ARBA" id="ARBA00007992"/>
    </source>
</evidence>
<dbReference type="VEuPathDB" id="FungiDB:A1O9_12925"/>
<dbReference type="OrthoDB" id="4127210at2759"/>
<dbReference type="GeneID" id="25287819"/>
<dbReference type="AlphaFoldDB" id="A0A072NUG5"/>
<organism evidence="6 7">
    <name type="scientific">Exophiala aquamarina CBS 119918</name>
    <dbReference type="NCBI Taxonomy" id="1182545"/>
    <lineage>
        <taxon>Eukaryota</taxon>
        <taxon>Fungi</taxon>
        <taxon>Dikarya</taxon>
        <taxon>Ascomycota</taxon>
        <taxon>Pezizomycotina</taxon>
        <taxon>Eurotiomycetes</taxon>
        <taxon>Chaetothyriomycetidae</taxon>
        <taxon>Chaetothyriales</taxon>
        <taxon>Herpotrichiellaceae</taxon>
        <taxon>Exophiala</taxon>
    </lineage>
</organism>
<evidence type="ECO:0000256" key="3">
    <source>
        <dbReference type="ARBA" id="ARBA00022827"/>
    </source>
</evidence>
<evidence type="ECO:0000259" key="5">
    <source>
        <dbReference type="Pfam" id="PF01494"/>
    </source>
</evidence>
<proteinExistence type="inferred from homology"/>
<dbReference type="HOGENOM" id="CLU_009665_12_2_1"/>
<dbReference type="InterPro" id="IPR002938">
    <property type="entry name" value="FAD-bd"/>
</dbReference>
<accession>A0A072NUG5</accession>
<dbReference type="EMBL" id="AMGV01000033">
    <property type="protein sequence ID" value="KEF51022.1"/>
    <property type="molecule type" value="Genomic_DNA"/>
</dbReference>
<evidence type="ECO:0000256" key="2">
    <source>
        <dbReference type="ARBA" id="ARBA00022630"/>
    </source>
</evidence>
<gene>
    <name evidence="6" type="ORF">A1O9_12925</name>
</gene>
<dbReference type="Gene3D" id="3.50.50.60">
    <property type="entry name" value="FAD/NAD(P)-binding domain"/>
    <property type="match status" value="1"/>
</dbReference>
<reference evidence="6 7" key="1">
    <citation type="submission" date="2013-03" db="EMBL/GenBank/DDBJ databases">
        <title>The Genome Sequence of Exophiala aquamarina CBS 119918.</title>
        <authorList>
            <consortium name="The Broad Institute Genomics Platform"/>
            <person name="Cuomo C."/>
            <person name="de Hoog S."/>
            <person name="Gorbushina A."/>
            <person name="Walker B."/>
            <person name="Young S.K."/>
            <person name="Zeng Q."/>
            <person name="Gargeya S."/>
            <person name="Fitzgerald M."/>
            <person name="Haas B."/>
            <person name="Abouelleil A."/>
            <person name="Allen A.W."/>
            <person name="Alvarado L."/>
            <person name="Arachchi H.M."/>
            <person name="Berlin A.M."/>
            <person name="Chapman S.B."/>
            <person name="Gainer-Dewar J."/>
            <person name="Goldberg J."/>
            <person name="Griggs A."/>
            <person name="Gujja S."/>
            <person name="Hansen M."/>
            <person name="Howarth C."/>
            <person name="Imamovic A."/>
            <person name="Ireland A."/>
            <person name="Larimer J."/>
            <person name="McCowan C."/>
            <person name="Murphy C."/>
            <person name="Pearson M."/>
            <person name="Poon T.W."/>
            <person name="Priest M."/>
            <person name="Roberts A."/>
            <person name="Saif S."/>
            <person name="Shea T."/>
            <person name="Sisk P."/>
            <person name="Sykes S."/>
            <person name="Wortman J."/>
            <person name="Nusbaum C."/>
            <person name="Birren B."/>
        </authorList>
    </citation>
    <scope>NUCLEOTIDE SEQUENCE [LARGE SCALE GENOMIC DNA]</scope>
    <source>
        <strain evidence="6 7">CBS 119918</strain>
    </source>
</reference>
<dbReference type="InterPro" id="IPR036188">
    <property type="entry name" value="FAD/NAD-bd_sf"/>
</dbReference>
<keyword evidence="3" id="KW-0274">FAD</keyword>
<evidence type="ECO:0000313" key="7">
    <source>
        <dbReference type="Proteomes" id="UP000027920"/>
    </source>
</evidence>
<dbReference type="STRING" id="1182545.A0A072NUG5"/>
<dbReference type="Pfam" id="PF01494">
    <property type="entry name" value="FAD_binding_3"/>
    <property type="match status" value="1"/>
</dbReference>
<sequence>MTTEAASQRVIIAGGSISGLTLALALQSAGIDFLVLERREIAPQLGASTGIHPFGHNILHQLGVHQHIAKLGIPLVAGRSYDDYGNFIEKDISILSKHTTRYGFPVIFIQRYELIQTIYDMIKDKSKILTNKKVVQYEDDGTKVVVKTEDGASYEGTILVGADGIHSTVRKLMRQAADNKKRGSGASLETSDGGKPGFSTKYKCLFGISRTNDTVCTMPPGYTYWSYGNNYSTTVTYGEPGLIFWFLWTPIDKVQSINSPRYTEKDAEDLVEEFRNKKMCGEFSIGDAWDARVRANLFAQEEGILDQWSYGRAVLIGDAIHKMSANAGLGAMTAFEGIVHLVDHLRPALSPEPGQTKSTPTEEECNQIFAAYKRDHMPRAKMLVDTSKYCIRFEARANWFYSLLATYIMPMFSNIGRQFLADRLFTGSPTFSHLPVDMTKPINCTNSSLKSRAPRVK</sequence>
<dbReference type="RefSeq" id="XP_013253612.1">
    <property type="nucleotide sequence ID" value="XM_013398158.1"/>
</dbReference>
<name>A0A072NUG5_9EURO</name>
<keyword evidence="2" id="KW-0285">Flavoprotein</keyword>
<keyword evidence="4" id="KW-0560">Oxidoreductase</keyword>
<dbReference type="InterPro" id="IPR050562">
    <property type="entry name" value="FAD_mOase_fung"/>
</dbReference>
<dbReference type="SUPFAM" id="SSF51905">
    <property type="entry name" value="FAD/NAD(P)-binding domain"/>
    <property type="match status" value="1"/>
</dbReference>
<dbReference type="GO" id="GO:0004497">
    <property type="term" value="F:monooxygenase activity"/>
    <property type="evidence" value="ECO:0007669"/>
    <property type="project" value="InterPro"/>
</dbReference>
<evidence type="ECO:0000256" key="4">
    <source>
        <dbReference type="ARBA" id="ARBA00023002"/>
    </source>
</evidence>
<comment type="caution">
    <text evidence="6">The sequence shown here is derived from an EMBL/GenBank/DDBJ whole genome shotgun (WGS) entry which is preliminary data.</text>
</comment>